<evidence type="ECO:0000256" key="4">
    <source>
        <dbReference type="SAM" id="SignalP"/>
    </source>
</evidence>
<dbReference type="Pfam" id="PF13473">
    <property type="entry name" value="Cupredoxin_1"/>
    <property type="match status" value="1"/>
</dbReference>
<dbReference type="CDD" id="cd14656">
    <property type="entry name" value="Imelysin-like_EfeO"/>
    <property type="match status" value="1"/>
</dbReference>
<dbReference type="InterPro" id="IPR028096">
    <property type="entry name" value="EfeO_Cupredoxin"/>
</dbReference>
<comment type="caution">
    <text evidence="7">The sequence shown here is derived from an EMBL/GenBank/DDBJ whole genome shotgun (WGS) entry which is preliminary data.</text>
</comment>
<organism evidence="7 8">
    <name type="scientific">Tsukamurella soli</name>
    <dbReference type="NCBI Taxonomy" id="644556"/>
    <lineage>
        <taxon>Bacteria</taxon>
        <taxon>Bacillati</taxon>
        <taxon>Actinomycetota</taxon>
        <taxon>Actinomycetes</taxon>
        <taxon>Mycobacteriales</taxon>
        <taxon>Tsukamurellaceae</taxon>
        <taxon>Tsukamurella</taxon>
    </lineage>
</organism>
<dbReference type="InterPro" id="IPR018976">
    <property type="entry name" value="Imelysin-like"/>
</dbReference>
<evidence type="ECO:0000259" key="5">
    <source>
        <dbReference type="Pfam" id="PF09375"/>
    </source>
</evidence>
<dbReference type="RefSeq" id="WP_344997477.1">
    <property type="nucleotide sequence ID" value="NZ_BAABFR010000048.1"/>
</dbReference>
<reference evidence="8" key="1">
    <citation type="journal article" date="2019" name="Int. J. Syst. Evol. Microbiol.">
        <title>The Global Catalogue of Microorganisms (GCM) 10K type strain sequencing project: providing services to taxonomists for standard genome sequencing and annotation.</title>
        <authorList>
            <consortium name="The Broad Institute Genomics Platform"/>
            <consortium name="The Broad Institute Genome Sequencing Center for Infectious Disease"/>
            <person name="Wu L."/>
            <person name="Ma J."/>
        </authorList>
    </citation>
    <scope>NUCLEOTIDE SEQUENCE [LARGE SCALE GENOMIC DNA]</scope>
    <source>
        <strain evidence="8">JCM 17688</strain>
    </source>
</reference>
<evidence type="ECO:0000313" key="7">
    <source>
        <dbReference type="EMBL" id="GAA4396382.1"/>
    </source>
</evidence>
<comment type="similarity">
    <text evidence="2">Belongs to the EfeM/EfeO family.</text>
</comment>
<name>A0ABP8JUN2_9ACTN</name>
<accession>A0ABP8JUN2</accession>
<evidence type="ECO:0000313" key="8">
    <source>
        <dbReference type="Proteomes" id="UP001500635"/>
    </source>
</evidence>
<dbReference type="Proteomes" id="UP001500635">
    <property type="component" value="Unassembled WGS sequence"/>
</dbReference>
<dbReference type="PANTHER" id="PTHR39192:SF1">
    <property type="entry name" value="IRON UPTAKE SYSTEM COMPONENT EFEO"/>
    <property type="match status" value="1"/>
</dbReference>
<feature type="domain" description="Imelysin-like" evidence="5">
    <location>
        <begin position="153"/>
        <end position="397"/>
    </location>
</feature>
<feature type="domain" description="EfeO-type cupredoxin-like" evidence="6">
    <location>
        <begin position="38"/>
        <end position="132"/>
    </location>
</feature>
<dbReference type="InterPro" id="IPR034981">
    <property type="entry name" value="Imelysin-like_EfeO/Algp7"/>
</dbReference>
<dbReference type="EMBL" id="BAABFR010000048">
    <property type="protein sequence ID" value="GAA4396382.1"/>
    <property type="molecule type" value="Genomic_DNA"/>
</dbReference>
<evidence type="ECO:0000256" key="1">
    <source>
        <dbReference type="ARBA" id="ARBA00004418"/>
    </source>
</evidence>
<keyword evidence="3 4" id="KW-0732">Signal</keyword>
<dbReference type="InterPro" id="IPR008972">
    <property type="entry name" value="Cupredoxin"/>
</dbReference>
<evidence type="ECO:0000256" key="2">
    <source>
        <dbReference type="ARBA" id="ARBA00005989"/>
    </source>
</evidence>
<evidence type="ECO:0000256" key="3">
    <source>
        <dbReference type="ARBA" id="ARBA00022729"/>
    </source>
</evidence>
<proteinExistence type="inferred from homology"/>
<protein>
    <submittedName>
        <fullName evidence="7">Peptidase M75 family protein</fullName>
    </submittedName>
</protein>
<dbReference type="InterPro" id="IPR050894">
    <property type="entry name" value="EfeM/EfeO_iron_uptake"/>
</dbReference>
<dbReference type="InterPro" id="IPR053377">
    <property type="entry name" value="Iron_uptake_EfeM/EfeO"/>
</dbReference>
<dbReference type="PROSITE" id="PS51257">
    <property type="entry name" value="PROKAR_LIPOPROTEIN"/>
    <property type="match status" value="1"/>
</dbReference>
<feature type="chain" id="PRO_5045635367" evidence="4">
    <location>
        <begin position="26"/>
        <end position="407"/>
    </location>
</feature>
<comment type="subcellular location">
    <subcellularLocation>
        <location evidence="1">Periplasm</location>
    </subcellularLocation>
</comment>
<dbReference type="Pfam" id="PF09375">
    <property type="entry name" value="Peptidase_M75"/>
    <property type="match status" value="1"/>
</dbReference>
<sequence>MKAGRFLATGTAVVGALVLSGGALAGCSSSDSGSDSAAGGSSAATKTVEVEMTSDGCKATPGTVDAGPVTFEITNTDAAAVTEVELILDNRILAERENIAPGLASVSFSHKLDGGTYTLYCPGATNEKTTFTVTGKAAEATGSIADQLKQGAADYKTYVIAQVGSLVTATQALTDAVDRGDLAAAKAAYPKARPFYERIEPVAGAFCTDGSTDCSDKNSTSLDFAIDARPAALGPGDKWEGFHVVEKQLFQANNLDGMKPVADQLLTNVKLLQKVVSEPRFGFAPADIVNGAGDLLDEVSTTKLTGEEEAYSHIDILDMQANVEGSEQAFAMVKPALEQIDPQLTQTITDAFTKCDKLIDSFRDSAQPGGFKLFTQVSADDKRKMAAAVIAVKDPLATAGGKVAAAS</sequence>
<keyword evidence="8" id="KW-1185">Reference proteome</keyword>
<dbReference type="InterPro" id="IPR038352">
    <property type="entry name" value="Imelysin_sf"/>
</dbReference>
<dbReference type="Gene3D" id="1.20.1420.20">
    <property type="entry name" value="M75 peptidase, HXXE motif"/>
    <property type="match status" value="1"/>
</dbReference>
<dbReference type="PANTHER" id="PTHR39192">
    <property type="entry name" value="IRON UPTAKE SYSTEM COMPONENT EFEO"/>
    <property type="match status" value="1"/>
</dbReference>
<feature type="signal peptide" evidence="4">
    <location>
        <begin position="1"/>
        <end position="25"/>
    </location>
</feature>
<dbReference type="NCBIfam" id="NF041757">
    <property type="entry name" value="EfeO"/>
    <property type="match status" value="1"/>
</dbReference>
<gene>
    <name evidence="7" type="ORF">GCM10023147_30640</name>
</gene>
<evidence type="ECO:0000259" key="6">
    <source>
        <dbReference type="Pfam" id="PF13473"/>
    </source>
</evidence>
<dbReference type="Gene3D" id="2.60.40.420">
    <property type="entry name" value="Cupredoxins - blue copper proteins"/>
    <property type="match status" value="1"/>
</dbReference>